<keyword evidence="3 5" id="KW-0862">Zinc</keyword>
<dbReference type="InterPro" id="IPR020843">
    <property type="entry name" value="ER"/>
</dbReference>
<comment type="caution">
    <text evidence="7">The sequence shown here is derived from an EMBL/GenBank/DDBJ whole genome shotgun (WGS) entry which is preliminary data.</text>
</comment>
<dbReference type="Pfam" id="PF00107">
    <property type="entry name" value="ADH_zinc_N"/>
    <property type="match status" value="1"/>
</dbReference>
<dbReference type="InterPro" id="IPR036291">
    <property type="entry name" value="NAD(P)-bd_dom_sf"/>
</dbReference>
<dbReference type="PANTHER" id="PTHR42813">
    <property type="entry name" value="ZINC-TYPE ALCOHOL DEHYDROGENASE-LIKE"/>
    <property type="match status" value="1"/>
</dbReference>
<dbReference type="SMART" id="SM00829">
    <property type="entry name" value="PKS_ER"/>
    <property type="match status" value="1"/>
</dbReference>
<dbReference type="Gene3D" id="3.40.50.720">
    <property type="entry name" value="NAD(P)-binding Rossmann-like Domain"/>
    <property type="match status" value="1"/>
</dbReference>
<dbReference type="InterPro" id="IPR011032">
    <property type="entry name" value="GroES-like_sf"/>
</dbReference>
<keyword evidence="2 5" id="KW-0479">Metal-binding</keyword>
<evidence type="ECO:0000256" key="3">
    <source>
        <dbReference type="ARBA" id="ARBA00022833"/>
    </source>
</evidence>
<dbReference type="SUPFAM" id="SSF51735">
    <property type="entry name" value="NAD(P)-binding Rossmann-fold domains"/>
    <property type="match status" value="1"/>
</dbReference>
<evidence type="ECO:0000256" key="4">
    <source>
        <dbReference type="ARBA" id="ARBA00023002"/>
    </source>
</evidence>
<feature type="domain" description="Enoyl reductase (ER)" evidence="6">
    <location>
        <begin position="8"/>
        <end position="344"/>
    </location>
</feature>
<evidence type="ECO:0000256" key="5">
    <source>
        <dbReference type="RuleBase" id="RU361277"/>
    </source>
</evidence>
<dbReference type="Gene3D" id="3.90.180.10">
    <property type="entry name" value="Medium-chain alcohol dehydrogenases, catalytic domain"/>
    <property type="match status" value="1"/>
</dbReference>
<dbReference type="InterPro" id="IPR002328">
    <property type="entry name" value="ADH_Zn_CS"/>
</dbReference>
<evidence type="ECO:0000256" key="2">
    <source>
        <dbReference type="ARBA" id="ARBA00022723"/>
    </source>
</evidence>
<dbReference type="Pfam" id="PF08240">
    <property type="entry name" value="ADH_N"/>
    <property type="match status" value="1"/>
</dbReference>
<organism evidence="7 8">
    <name type="scientific">Pseudonocardia acidicola</name>
    <dbReference type="NCBI Taxonomy" id="2724939"/>
    <lineage>
        <taxon>Bacteria</taxon>
        <taxon>Bacillati</taxon>
        <taxon>Actinomycetota</taxon>
        <taxon>Actinomycetes</taxon>
        <taxon>Pseudonocardiales</taxon>
        <taxon>Pseudonocardiaceae</taxon>
        <taxon>Pseudonocardia</taxon>
    </lineage>
</organism>
<dbReference type="Proteomes" id="UP000820669">
    <property type="component" value="Unassembled WGS sequence"/>
</dbReference>
<name>A0ABX1SDE8_9PSEU</name>
<evidence type="ECO:0000256" key="1">
    <source>
        <dbReference type="ARBA" id="ARBA00001947"/>
    </source>
</evidence>
<comment type="similarity">
    <text evidence="5">Belongs to the zinc-containing alcohol dehydrogenase family.</text>
</comment>
<keyword evidence="8" id="KW-1185">Reference proteome</keyword>
<protein>
    <submittedName>
        <fullName evidence="7">Alcohol dehydrogenase catalytic domain-containing protein</fullName>
    </submittedName>
</protein>
<evidence type="ECO:0000259" key="6">
    <source>
        <dbReference type="SMART" id="SM00829"/>
    </source>
</evidence>
<dbReference type="EMBL" id="JAAXLA010000027">
    <property type="protein sequence ID" value="NMH98812.1"/>
    <property type="molecule type" value="Genomic_DNA"/>
</dbReference>
<comment type="cofactor">
    <cofactor evidence="1 5">
        <name>Zn(2+)</name>
        <dbReference type="ChEBI" id="CHEBI:29105"/>
    </cofactor>
</comment>
<keyword evidence="4" id="KW-0560">Oxidoreductase</keyword>
<reference evidence="7 8" key="1">
    <citation type="submission" date="2020-04" db="EMBL/GenBank/DDBJ databases">
        <authorList>
            <person name="Klaysubun C."/>
            <person name="Duangmal K."/>
            <person name="Lipun K."/>
        </authorList>
    </citation>
    <scope>NUCLEOTIDE SEQUENCE [LARGE SCALE GENOMIC DNA]</scope>
    <source>
        <strain evidence="7 8">K10HN5</strain>
    </source>
</reference>
<accession>A0ABX1SDE8</accession>
<dbReference type="SUPFAM" id="SSF50129">
    <property type="entry name" value="GroES-like"/>
    <property type="match status" value="1"/>
</dbReference>
<evidence type="ECO:0000313" key="7">
    <source>
        <dbReference type="EMBL" id="NMH98812.1"/>
    </source>
</evidence>
<gene>
    <name evidence="7" type="ORF">HF526_16080</name>
</gene>
<dbReference type="InterPro" id="IPR013154">
    <property type="entry name" value="ADH-like_N"/>
</dbReference>
<dbReference type="RefSeq" id="WP_169382256.1">
    <property type="nucleotide sequence ID" value="NZ_JAAXLA010000027.1"/>
</dbReference>
<dbReference type="InterPro" id="IPR013149">
    <property type="entry name" value="ADH-like_C"/>
</dbReference>
<proteinExistence type="inferred from homology"/>
<dbReference type="PROSITE" id="PS00059">
    <property type="entry name" value="ADH_ZINC"/>
    <property type="match status" value="1"/>
</dbReference>
<evidence type="ECO:0000313" key="8">
    <source>
        <dbReference type="Proteomes" id="UP000820669"/>
    </source>
</evidence>
<sequence>MRAVRWHGVGDVRLDEVEAPVLQEEPDAILRVTTAAICGSDLHVLHGKIPKVPKGMIVGHEFAGVVDAVGPGVSAFRPGQRVVSAMFAACGRCDACLAGRHARCRQNRTFGYGDLFGGLDGGQAEYVRVPSADTTLWPVPDGVPDTDVLFTGDILATAYTGCVEARIEHGDVVAVLGAGPVGLLAVQCAQLFAPAAVYAIDLVPGRLEQARAFGAVPIDASAGDPLMLLRERTGGRRATVVIEAVGNAGALETAWRITDAGGRIALVGVLTDEAFPQTAGQTWLRGLSVIPVNGQPIRYRERLAALIGAGRLDPAAVITEKIPLEGAVDAYARLDRRETTKVVLEVSPT</sequence>